<feature type="coiled-coil region" evidence="1">
    <location>
        <begin position="234"/>
        <end position="316"/>
    </location>
</feature>
<accession>A0A7S0J2M8</accession>
<proteinExistence type="predicted"/>
<feature type="region of interest" description="Disordered" evidence="2">
    <location>
        <begin position="429"/>
        <end position="469"/>
    </location>
</feature>
<organism evidence="3">
    <name type="scientific">Calcidiscus leptoporus</name>
    <dbReference type="NCBI Taxonomy" id="127549"/>
    <lineage>
        <taxon>Eukaryota</taxon>
        <taxon>Haptista</taxon>
        <taxon>Haptophyta</taxon>
        <taxon>Prymnesiophyceae</taxon>
        <taxon>Coccolithales</taxon>
        <taxon>Calcidiscaceae</taxon>
        <taxon>Calcidiscus</taxon>
    </lineage>
</organism>
<feature type="compositionally biased region" description="Low complexity" evidence="2">
    <location>
        <begin position="443"/>
        <end position="456"/>
    </location>
</feature>
<protein>
    <submittedName>
        <fullName evidence="3">Uncharacterized protein</fullName>
    </submittedName>
</protein>
<evidence type="ECO:0000313" key="3">
    <source>
        <dbReference type="EMBL" id="CAD8539032.1"/>
    </source>
</evidence>
<feature type="compositionally biased region" description="Basic and acidic residues" evidence="2">
    <location>
        <begin position="537"/>
        <end position="549"/>
    </location>
</feature>
<sequence>MSAGDTTRLMQANLESVVEQLKQKTEEAEAAKRDAAKQKELVIQITKKLDSVSKRNKALEKENMRNAAARETRTESGVQTEPDAQLVAAEASAAEAAISIEAFSEKLRLATDELEGERGTTVSLRRELAERAAAHEQEMAERAGTHEQERAALVAQLAAAAEKERGLTSELAAQVDAQQISGGAQKELEGAVRLREAELAALNDQLLRHERAAVEGTKALAKLREETAAKSAVCETLTSDLADAAEREQELQALLHQTRSRMAQQEVGGDSAQQLARAQSALSQTEEEVREARRRAQQLKRDCHEHEQRQLRDEAELAARSGALRSLGAQLLKVRDHLETERQWSAQLQSQIEAMSGDANEYAQTIATLQQILRGVCVGASARSESTGTEVDVAAAQAAALGDNSMEWRKRIAAEPAEWQSAACGGLSAEAVGEPNDADDTPRTASTSSDAATTVEADGDGHATSAARAAAEADAAARLASAGSRLSGGGGESAASLARAHPSEGSTASARAERVAAAAVQPPDADEPYSASCSSCETRRGSEASAEKSKKIGELWRGGLRNMKESMLAISDGVKEGVREDAMTVVDSLGSVMRNVRANTQKKATAANGE</sequence>
<feature type="region of interest" description="Disordered" evidence="2">
    <location>
        <begin position="483"/>
        <end position="549"/>
    </location>
</feature>
<dbReference type="AlphaFoldDB" id="A0A7S0J2M8"/>
<name>A0A7S0J2M8_9EUKA</name>
<dbReference type="EMBL" id="HBER01028526">
    <property type="protein sequence ID" value="CAD8539032.1"/>
    <property type="molecule type" value="Transcribed_RNA"/>
</dbReference>
<reference evidence="3" key="1">
    <citation type="submission" date="2021-01" db="EMBL/GenBank/DDBJ databases">
        <authorList>
            <person name="Corre E."/>
            <person name="Pelletier E."/>
            <person name="Niang G."/>
            <person name="Scheremetjew M."/>
            <person name="Finn R."/>
            <person name="Kale V."/>
            <person name="Holt S."/>
            <person name="Cochrane G."/>
            <person name="Meng A."/>
            <person name="Brown T."/>
            <person name="Cohen L."/>
        </authorList>
    </citation>
    <scope>NUCLEOTIDE SEQUENCE</scope>
    <source>
        <strain evidence="3">RCC1130</strain>
    </source>
</reference>
<gene>
    <name evidence="3" type="ORF">CLEP1334_LOCUS14315</name>
</gene>
<feature type="compositionally biased region" description="Basic and acidic residues" evidence="2">
    <location>
        <begin position="61"/>
        <end position="74"/>
    </location>
</feature>
<evidence type="ECO:0000256" key="1">
    <source>
        <dbReference type="SAM" id="Coils"/>
    </source>
</evidence>
<evidence type="ECO:0000256" key="2">
    <source>
        <dbReference type="SAM" id="MobiDB-lite"/>
    </source>
</evidence>
<keyword evidence="1" id="KW-0175">Coiled coil</keyword>
<feature type="region of interest" description="Disordered" evidence="2">
    <location>
        <begin position="61"/>
        <end position="81"/>
    </location>
</feature>